<evidence type="ECO:0000256" key="2">
    <source>
        <dbReference type="SAM" id="SignalP"/>
    </source>
</evidence>
<dbReference type="Proteomes" id="UP000677228">
    <property type="component" value="Unassembled WGS sequence"/>
</dbReference>
<dbReference type="OrthoDB" id="10063988at2759"/>
<dbReference type="EMBL" id="CAJOBA010000479">
    <property type="protein sequence ID" value="CAF3535542.1"/>
    <property type="molecule type" value="Genomic_DNA"/>
</dbReference>
<evidence type="ECO:0000313" key="5">
    <source>
        <dbReference type="EMBL" id="CAF3535542.1"/>
    </source>
</evidence>
<comment type="caution">
    <text evidence="4">The sequence shown here is derived from an EMBL/GenBank/DDBJ whole genome shotgun (WGS) entry which is preliminary data.</text>
</comment>
<gene>
    <name evidence="4" type="ORF">GPM918_LOCUS19038</name>
    <name evidence="3" type="ORF">OVA965_LOCUS2299</name>
    <name evidence="6" type="ORF">SRO942_LOCUS19035</name>
    <name evidence="5" type="ORF">TMI583_LOCUS2299</name>
</gene>
<sequence>MRMIRLYDLLLLILSISCVLTTHFLGGSITWHPLNSSSTNSPVQIVITQTYLWKQTTYSCSAAQIASGTYQIPIGNSLGGNESLRCISPPATCPSDWDTQKPTIKPYCTDVSSDLVTTVGQRSDVVTLDANANFTIAFQSGMWRTLNNPGTGTIQNNDAKWSVSTSIDLIPRSDGTYNSAPVATMLSPINIPVLIPFIIQIPVVDADGDVIRCRWAQSTATYDECGSDFIDSLSTDPLSAVPVQFLLHVVNASACGVKPQIIGIPVDQSCIPVVVGQVFTTQLIALNSCPGTIITDIATLSFLAVDKGNTTKYNSSIWYKTLTWIPLMKQLGSQVMCAIAIDNVNSQSTQYCITFYVSIDLLCGCPGPELQNCSTTTISGAAARRCRLFSYHPKEGQFQFYYIESICTDKIQVLGTPSISDFPKIKHFFSSKKKHEKPYIVYNASSSSSTISRSSLNIPFETEATTDSEIMTGEQQRRQRRNTNISGITVTKINPFYLSPHSVPDESAQPSSVFASNNYQFPTKSTKRNESIITVTKLNSMSMINHGRDLPQSKGREHSSSSSIVSESKPLISVVNKKRHKSARNGITGSHLKQTIEPTVNNIPAGTEVDAVKQRSMQSSKKTKDTTVEQILHPERKETLRSSAVHMPISKSVSVLRIKGEKSASQALKTIENNSSRERNSSTEVQNRMPGVTVVKLPKLKNSSSNDEVNYVD</sequence>
<evidence type="ECO:0000313" key="3">
    <source>
        <dbReference type="EMBL" id="CAF0756275.1"/>
    </source>
</evidence>
<keyword evidence="7" id="KW-1185">Reference proteome</keyword>
<organism evidence="4 7">
    <name type="scientific">Didymodactylos carnosus</name>
    <dbReference type="NCBI Taxonomy" id="1234261"/>
    <lineage>
        <taxon>Eukaryota</taxon>
        <taxon>Metazoa</taxon>
        <taxon>Spiralia</taxon>
        <taxon>Gnathifera</taxon>
        <taxon>Rotifera</taxon>
        <taxon>Eurotatoria</taxon>
        <taxon>Bdelloidea</taxon>
        <taxon>Philodinida</taxon>
        <taxon>Philodinidae</taxon>
        <taxon>Didymodactylos</taxon>
    </lineage>
</organism>
<protein>
    <submittedName>
        <fullName evidence="4">Uncharacterized protein</fullName>
    </submittedName>
</protein>
<name>A0A814PJE3_9BILA</name>
<proteinExistence type="predicted"/>
<dbReference type="EMBL" id="CAJOBC010005662">
    <property type="protein sequence ID" value="CAF3871594.1"/>
    <property type="molecule type" value="Genomic_DNA"/>
</dbReference>
<evidence type="ECO:0000313" key="6">
    <source>
        <dbReference type="EMBL" id="CAF3871594.1"/>
    </source>
</evidence>
<dbReference type="Proteomes" id="UP000681722">
    <property type="component" value="Unassembled WGS sequence"/>
</dbReference>
<evidence type="ECO:0000313" key="4">
    <source>
        <dbReference type="EMBL" id="CAF1106960.1"/>
    </source>
</evidence>
<dbReference type="AlphaFoldDB" id="A0A814PJE3"/>
<dbReference type="Proteomes" id="UP000663829">
    <property type="component" value="Unassembled WGS sequence"/>
</dbReference>
<feature type="region of interest" description="Disordered" evidence="1">
    <location>
        <begin position="671"/>
        <end position="713"/>
    </location>
</feature>
<feature type="compositionally biased region" description="Basic and acidic residues" evidence="1">
    <location>
        <begin position="548"/>
        <end position="559"/>
    </location>
</feature>
<feature type="region of interest" description="Disordered" evidence="1">
    <location>
        <begin position="548"/>
        <end position="568"/>
    </location>
</feature>
<dbReference type="Proteomes" id="UP000682733">
    <property type="component" value="Unassembled WGS sequence"/>
</dbReference>
<feature type="chain" id="PRO_5036225521" evidence="2">
    <location>
        <begin position="22"/>
        <end position="713"/>
    </location>
</feature>
<feature type="signal peptide" evidence="2">
    <location>
        <begin position="1"/>
        <end position="21"/>
    </location>
</feature>
<feature type="compositionally biased region" description="Polar residues" evidence="1">
    <location>
        <begin position="701"/>
        <end position="713"/>
    </location>
</feature>
<dbReference type="EMBL" id="CAJNOK010000479">
    <property type="protein sequence ID" value="CAF0756275.1"/>
    <property type="molecule type" value="Genomic_DNA"/>
</dbReference>
<accession>A0A814PJE3</accession>
<reference evidence="4" key="1">
    <citation type="submission" date="2021-02" db="EMBL/GenBank/DDBJ databases">
        <authorList>
            <person name="Nowell W R."/>
        </authorList>
    </citation>
    <scope>NUCLEOTIDE SEQUENCE</scope>
</reference>
<evidence type="ECO:0000256" key="1">
    <source>
        <dbReference type="SAM" id="MobiDB-lite"/>
    </source>
</evidence>
<keyword evidence="2" id="KW-0732">Signal</keyword>
<dbReference type="EMBL" id="CAJNOQ010005662">
    <property type="protein sequence ID" value="CAF1106960.1"/>
    <property type="molecule type" value="Genomic_DNA"/>
</dbReference>
<evidence type="ECO:0000313" key="7">
    <source>
        <dbReference type="Proteomes" id="UP000663829"/>
    </source>
</evidence>